<dbReference type="AlphaFoldDB" id="A0A1Y5MDX0"/>
<dbReference type="PROSITE" id="PS00201">
    <property type="entry name" value="FLAVODOXIN"/>
    <property type="match status" value="1"/>
</dbReference>
<protein>
    <recommendedName>
        <fullName evidence="3">Flavodoxin-like domain-containing protein</fullName>
    </recommendedName>
</protein>
<dbReference type="Proteomes" id="UP000196317">
    <property type="component" value="Unassembled WGS sequence"/>
</dbReference>
<dbReference type="Gene3D" id="3.40.50.360">
    <property type="match status" value="1"/>
</dbReference>
<evidence type="ECO:0000313" key="5">
    <source>
        <dbReference type="Proteomes" id="UP000196317"/>
    </source>
</evidence>
<comment type="caution">
    <text evidence="4">The sequence shown here is derived from an EMBL/GenBank/DDBJ whole genome shotgun (WGS) entry which is preliminary data.</text>
</comment>
<name>A0A1Y5MDX0_9BACT</name>
<dbReference type="InterPro" id="IPR008254">
    <property type="entry name" value="Flavodoxin/NO_synth"/>
</dbReference>
<evidence type="ECO:0000256" key="1">
    <source>
        <dbReference type="ARBA" id="ARBA00001917"/>
    </source>
</evidence>
<proteinExistence type="predicted"/>
<dbReference type="PANTHER" id="PTHR39201">
    <property type="entry name" value="EXPORTED PROTEIN-RELATED"/>
    <property type="match status" value="1"/>
</dbReference>
<feature type="signal peptide" evidence="2">
    <location>
        <begin position="1"/>
        <end position="24"/>
    </location>
</feature>
<dbReference type="GO" id="GO:0009055">
    <property type="term" value="F:electron transfer activity"/>
    <property type="evidence" value="ECO:0007669"/>
    <property type="project" value="InterPro"/>
</dbReference>
<evidence type="ECO:0000256" key="2">
    <source>
        <dbReference type="SAM" id="SignalP"/>
    </source>
</evidence>
<dbReference type="Pfam" id="PF12682">
    <property type="entry name" value="Flavodoxin_4"/>
    <property type="match status" value="1"/>
</dbReference>
<keyword evidence="2" id="KW-0732">Signal</keyword>
<reference evidence="4 5" key="1">
    <citation type="submission" date="2017-04" db="EMBL/GenBank/DDBJ databases">
        <title>Complete genome of Campylobacter concisus ATCC 33237T and draft genomes for an additional eight well characterized C. concisus strains.</title>
        <authorList>
            <person name="Cornelius A.J."/>
            <person name="Miller W.G."/>
            <person name="Lastovica A.J."/>
            <person name="On S.L."/>
            <person name="French N.P."/>
            <person name="Vandenberg O."/>
            <person name="Biggs P.J."/>
        </authorList>
    </citation>
    <scope>NUCLEOTIDE SEQUENCE [LARGE SCALE GENOMIC DNA]</scope>
    <source>
        <strain evidence="4 5">CCUG 19995</strain>
    </source>
</reference>
<dbReference type="EMBL" id="NDYN01000012">
    <property type="protein sequence ID" value="OUT06771.1"/>
    <property type="molecule type" value="Genomic_DNA"/>
</dbReference>
<dbReference type="InterPro" id="IPR029039">
    <property type="entry name" value="Flavoprotein-like_sf"/>
</dbReference>
<evidence type="ECO:0000313" key="4">
    <source>
        <dbReference type="EMBL" id="OUT06771.1"/>
    </source>
</evidence>
<dbReference type="PANTHER" id="PTHR39201:SF1">
    <property type="entry name" value="FLAVODOXIN-LIKE DOMAIN-CONTAINING PROTEIN"/>
    <property type="match status" value="1"/>
</dbReference>
<feature type="chain" id="PRO_5012825349" description="Flavodoxin-like domain-containing protein" evidence="2">
    <location>
        <begin position="25"/>
        <end position="189"/>
    </location>
</feature>
<organism evidence="4 5">
    <name type="scientific">Campylobacter concisus</name>
    <dbReference type="NCBI Taxonomy" id="199"/>
    <lineage>
        <taxon>Bacteria</taxon>
        <taxon>Pseudomonadati</taxon>
        <taxon>Campylobacterota</taxon>
        <taxon>Epsilonproteobacteria</taxon>
        <taxon>Campylobacterales</taxon>
        <taxon>Campylobacteraceae</taxon>
        <taxon>Campylobacter</taxon>
    </lineage>
</organism>
<comment type="cofactor">
    <cofactor evidence="1">
        <name>FMN</name>
        <dbReference type="ChEBI" id="CHEBI:58210"/>
    </cofactor>
</comment>
<sequence length="189" mass="20913">MKKLSKIMATALVMCSFAASESAAGNIKFEPQKTLVVYFSAGGNTARAANLIAQNLGAKIVELKPVQPYTNADLNYNDPKSRVSREHDDASLRKVPLANAKIEGWESYEAVFVGYPIWWHDAAWPIDEFIKNNDFNGKKVIPFCTVFSSGLENSDKNLAKMAGSGEWLAGKSFGERASEKEIKEWLAKF</sequence>
<evidence type="ECO:0000259" key="3">
    <source>
        <dbReference type="Pfam" id="PF12682"/>
    </source>
</evidence>
<dbReference type="GO" id="GO:0010181">
    <property type="term" value="F:FMN binding"/>
    <property type="evidence" value="ECO:0007669"/>
    <property type="project" value="InterPro"/>
</dbReference>
<gene>
    <name evidence="4" type="ORF">B9N65_10395</name>
</gene>
<accession>A0A1Y5MDX0</accession>
<dbReference type="InterPro" id="IPR001226">
    <property type="entry name" value="Flavodoxin_CS"/>
</dbReference>
<dbReference type="RefSeq" id="WP_087583779.1">
    <property type="nucleotide sequence ID" value="NZ_NDYN01000012.1"/>
</dbReference>
<feature type="domain" description="Flavodoxin-like" evidence="3">
    <location>
        <begin position="33"/>
        <end position="188"/>
    </location>
</feature>
<dbReference type="SUPFAM" id="SSF52218">
    <property type="entry name" value="Flavoproteins"/>
    <property type="match status" value="1"/>
</dbReference>